<dbReference type="Pfam" id="PF03169">
    <property type="entry name" value="OPT"/>
    <property type="match status" value="1"/>
</dbReference>
<evidence type="ECO:0000256" key="7">
    <source>
        <dbReference type="ARBA" id="ARBA00022989"/>
    </source>
</evidence>
<keyword evidence="12" id="KW-1185">Reference proteome</keyword>
<dbReference type="InterPro" id="IPR004648">
    <property type="entry name" value="Oligpept_transpt"/>
</dbReference>
<feature type="transmembrane region" description="Helical" evidence="10">
    <location>
        <begin position="452"/>
        <end position="468"/>
    </location>
</feature>
<dbReference type="OrthoDB" id="9986677at2759"/>
<name>W4KPH1_HETIT</name>
<dbReference type="InterPro" id="IPR004813">
    <property type="entry name" value="OPT"/>
</dbReference>
<dbReference type="GO" id="GO:0016020">
    <property type="term" value="C:membrane"/>
    <property type="evidence" value="ECO:0007669"/>
    <property type="project" value="UniProtKB-SubCell"/>
</dbReference>
<feature type="transmembrane region" description="Helical" evidence="10">
    <location>
        <begin position="474"/>
        <end position="494"/>
    </location>
</feature>
<keyword evidence="7 10" id="KW-1133">Transmembrane helix</keyword>
<dbReference type="PANTHER" id="PTHR22601">
    <property type="entry name" value="ISP4 LIKE PROTEIN"/>
    <property type="match status" value="1"/>
</dbReference>
<comment type="subcellular location">
    <subcellularLocation>
        <location evidence="1">Membrane</location>
        <topology evidence="1">Multi-pass membrane protein</topology>
    </subcellularLocation>
</comment>
<feature type="transmembrane region" description="Helical" evidence="10">
    <location>
        <begin position="183"/>
        <end position="203"/>
    </location>
</feature>
<gene>
    <name evidence="11" type="ORF">HETIRDRAFT_59902</name>
</gene>
<proteinExistence type="inferred from homology"/>
<feature type="transmembrane region" description="Helical" evidence="10">
    <location>
        <begin position="663"/>
        <end position="688"/>
    </location>
</feature>
<feature type="transmembrane region" description="Helical" evidence="10">
    <location>
        <begin position="556"/>
        <end position="575"/>
    </location>
</feature>
<dbReference type="AlphaFoldDB" id="W4KPH1"/>
<feature type="transmembrane region" description="Helical" evidence="10">
    <location>
        <begin position="393"/>
        <end position="421"/>
    </location>
</feature>
<evidence type="ECO:0000256" key="8">
    <source>
        <dbReference type="ARBA" id="ARBA00023136"/>
    </source>
</evidence>
<dbReference type="InParanoid" id="W4KPH1"/>
<keyword evidence="5" id="KW-0571">Peptide transport</keyword>
<evidence type="ECO:0000256" key="4">
    <source>
        <dbReference type="ARBA" id="ARBA00022692"/>
    </source>
</evidence>
<evidence type="ECO:0000313" key="11">
    <source>
        <dbReference type="EMBL" id="ETW87743.1"/>
    </source>
</evidence>
<dbReference type="RefSeq" id="XP_009540424.1">
    <property type="nucleotide sequence ID" value="XM_009542129.1"/>
</dbReference>
<reference evidence="11 12" key="1">
    <citation type="journal article" date="2012" name="New Phytol.">
        <title>Insight into trade-off between wood decay and parasitism from the genome of a fungal forest pathogen.</title>
        <authorList>
            <person name="Olson A."/>
            <person name="Aerts A."/>
            <person name="Asiegbu F."/>
            <person name="Belbahri L."/>
            <person name="Bouzid O."/>
            <person name="Broberg A."/>
            <person name="Canback B."/>
            <person name="Coutinho P.M."/>
            <person name="Cullen D."/>
            <person name="Dalman K."/>
            <person name="Deflorio G."/>
            <person name="van Diepen L.T."/>
            <person name="Dunand C."/>
            <person name="Duplessis S."/>
            <person name="Durling M."/>
            <person name="Gonthier P."/>
            <person name="Grimwood J."/>
            <person name="Fossdal C.G."/>
            <person name="Hansson D."/>
            <person name="Henrissat B."/>
            <person name="Hietala A."/>
            <person name="Himmelstrand K."/>
            <person name="Hoffmeister D."/>
            <person name="Hogberg N."/>
            <person name="James T.Y."/>
            <person name="Karlsson M."/>
            <person name="Kohler A."/>
            <person name="Kues U."/>
            <person name="Lee Y.H."/>
            <person name="Lin Y.C."/>
            <person name="Lind M."/>
            <person name="Lindquist E."/>
            <person name="Lombard V."/>
            <person name="Lucas S."/>
            <person name="Lunden K."/>
            <person name="Morin E."/>
            <person name="Murat C."/>
            <person name="Park J."/>
            <person name="Raffaello T."/>
            <person name="Rouze P."/>
            <person name="Salamov A."/>
            <person name="Schmutz J."/>
            <person name="Solheim H."/>
            <person name="Stahlberg J."/>
            <person name="Velez H."/>
            <person name="de Vries R.P."/>
            <person name="Wiebenga A."/>
            <person name="Woodward S."/>
            <person name="Yakovlev I."/>
            <person name="Garbelotto M."/>
            <person name="Martin F."/>
            <person name="Grigoriev I.V."/>
            <person name="Stenlid J."/>
        </authorList>
    </citation>
    <scope>NUCLEOTIDE SEQUENCE [LARGE SCALE GENOMIC DNA]</scope>
    <source>
        <strain evidence="11 12">TC 32-1</strain>
    </source>
</reference>
<evidence type="ECO:0000256" key="1">
    <source>
        <dbReference type="ARBA" id="ARBA00004141"/>
    </source>
</evidence>
<evidence type="ECO:0000313" key="12">
    <source>
        <dbReference type="Proteomes" id="UP000030671"/>
    </source>
</evidence>
<dbReference type="NCBIfam" id="TIGR00727">
    <property type="entry name" value="ISP4_OPT"/>
    <property type="match status" value="1"/>
</dbReference>
<dbReference type="EMBL" id="KI925454">
    <property type="protein sequence ID" value="ETW87743.1"/>
    <property type="molecule type" value="Genomic_DNA"/>
</dbReference>
<protein>
    <submittedName>
        <fullName evidence="11">Oligopeptide transporter</fullName>
    </submittedName>
</protein>
<dbReference type="GO" id="GO:0035673">
    <property type="term" value="F:oligopeptide transmembrane transporter activity"/>
    <property type="evidence" value="ECO:0007669"/>
    <property type="project" value="InterPro"/>
</dbReference>
<keyword evidence="3" id="KW-0813">Transport</keyword>
<evidence type="ECO:0000256" key="10">
    <source>
        <dbReference type="SAM" id="Phobius"/>
    </source>
</evidence>
<feature type="transmembrane region" description="Helical" evidence="10">
    <location>
        <begin position="150"/>
        <end position="171"/>
    </location>
</feature>
<evidence type="ECO:0000256" key="2">
    <source>
        <dbReference type="ARBA" id="ARBA00008807"/>
    </source>
</evidence>
<feature type="transmembrane region" description="Helical" evidence="10">
    <location>
        <begin position="247"/>
        <end position="265"/>
    </location>
</feature>
<dbReference type="eggNOG" id="KOG2262">
    <property type="taxonomic scope" value="Eukaryota"/>
</dbReference>
<keyword evidence="6" id="KW-0653">Protein transport</keyword>
<dbReference type="GeneID" id="20678490"/>
<feature type="transmembrane region" description="Helical" evidence="10">
    <location>
        <begin position="708"/>
        <end position="731"/>
    </location>
</feature>
<feature type="transmembrane region" description="Helical" evidence="10">
    <location>
        <begin position="327"/>
        <end position="347"/>
    </location>
</feature>
<evidence type="ECO:0000256" key="9">
    <source>
        <dbReference type="SAM" id="MobiDB-lite"/>
    </source>
</evidence>
<dbReference type="FunCoup" id="W4KPH1">
    <property type="interactions" value="8"/>
</dbReference>
<dbReference type="NCBIfam" id="TIGR00728">
    <property type="entry name" value="OPT_sfam"/>
    <property type="match status" value="1"/>
</dbReference>
<feature type="transmembrane region" description="Helical" evidence="10">
    <location>
        <begin position="595"/>
        <end position="613"/>
    </location>
</feature>
<comment type="similarity">
    <text evidence="2">Belongs to the oligopeptide OPT transporter family.</text>
</comment>
<sequence length="779" mass="88141">MEQQPGEIEEGDANFQSKWKGTEGAEDEVEDVVEKESEFDDPNIDFASEDSLEWEDESPYPEVRAAVSNTDDMSMPVNTIRAWTIGLLWSILIPGLNQFMNFRYPSITIGSLVAQLLSFPLGKAWARLFPSVKIFGVSLNPGPFTLKEHVVITIMATVGSTSAYATDVLAVQRVYYGQNWSFLYQWMLVISTQLIGFSLGGIVKRFLVSPPSMIWPSNLVSCALFNTLHSQQYAAYGKHYGMSRERFFLYGFCAAMIWYIFPGYLFTALSTFSWVSGSMLDDPMIIPLFCYGGYNSVNMIGMSILTFDWNNIAYISSPLATPWWAEANVLIGFVFFFWIITPVLYYLNVWYATYMPMMSRLSFDNTGREYNVSRILMPDGTLDVEGYKSYSPLFLSMTFAIAYGMSFASITATLVHSVLYFRKQIWTQARRSLHEQPDVHARLMARYKAVPEWWYMCIFGAAVVVEVWPTQMPIWALFLALLIAAFYIIPLGMIQAITNQQIGLNVITELIVGYALPGKPLAMMLFKTYGYIMMVQALQYTSDVKLGHYMKVPPRTMFWCQIIATAVAGTVQLGVQHWMLGHIDGICTPDQKDMFVCANTETFFVASIVWGAVGPERQFSSGQIYHWTACTIGLTWFFLVGAVAPMLAWLINKRWPSSFFRYVNVPVILSGTSFIPPATAVNYIPWAVAGFIFNYLVRKRHFSWWAKYNYVLSAALDCGTAIGTLLVFFCLQYPRSGSIGRDTIESWWGNTVYMDTADQLALPLITIPVGGKPFGPETW</sequence>
<keyword evidence="4 10" id="KW-0812">Transmembrane</keyword>
<accession>W4KPH1</accession>
<dbReference type="GO" id="GO:0015031">
    <property type="term" value="P:protein transport"/>
    <property type="evidence" value="ECO:0007669"/>
    <property type="project" value="UniProtKB-KW"/>
</dbReference>
<keyword evidence="8 10" id="KW-0472">Membrane</keyword>
<dbReference type="Proteomes" id="UP000030671">
    <property type="component" value="Unassembled WGS sequence"/>
</dbReference>
<feature type="transmembrane region" description="Helical" evidence="10">
    <location>
        <begin position="625"/>
        <end position="651"/>
    </location>
</feature>
<evidence type="ECO:0000256" key="5">
    <source>
        <dbReference type="ARBA" id="ARBA00022856"/>
    </source>
</evidence>
<evidence type="ECO:0000256" key="6">
    <source>
        <dbReference type="ARBA" id="ARBA00022927"/>
    </source>
</evidence>
<feature type="transmembrane region" description="Helical" evidence="10">
    <location>
        <begin position="106"/>
        <end position="129"/>
    </location>
</feature>
<feature type="region of interest" description="Disordered" evidence="9">
    <location>
        <begin position="1"/>
        <end position="45"/>
    </location>
</feature>
<organism evidence="11 12">
    <name type="scientific">Heterobasidion irregulare (strain TC 32-1)</name>
    <dbReference type="NCBI Taxonomy" id="747525"/>
    <lineage>
        <taxon>Eukaryota</taxon>
        <taxon>Fungi</taxon>
        <taxon>Dikarya</taxon>
        <taxon>Basidiomycota</taxon>
        <taxon>Agaricomycotina</taxon>
        <taxon>Agaricomycetes</taxon>
        <taxon>Russulales</taxon>
        <taxon>Bondarzewiaceae</taxon>
        <taxon>Heterobasidion</taxon>
        <taxon>Heterobasidion annosum species complex</taxon>
    </lineage>
</organism>
<evidence type="ECO:0000256" key="3">
    <source>
        <dbReference type="ARBA" id="ARBA00022448"/>
    </source>
</evidence>
<feature type="compositionally biased region" description="Acidic residues" evidence="9">
    <location>
        <begin position="24"/>
        <end position="45"/>
    </location>
</feature>
<dbReference type="KEGG" id="hir:HETIRDRAFT_59902"/>
<dbReference type="HOGENOM" id="CLU_004965_1_1_1"/>
<feature type="transmembrane region" description="Helical" evidence="10">
    <location>
        <begin position="285"/>
        <end position="307"/>
    </location>
</feature>